<dbReference type="PANTHER" id="PTHR34408:SF1">
    <property type="entry name" value="GLYCOSYL HYDROLASE FAMILY 19 DOMAIN-CONTAINING PROTEIN HI_1415"/>
    <property type="match status" value="1"/>
</dbReference>
<evidence type="ECO:0000256" key="1">
    <source>
        <dbReference type="SAM" id="MobiDB-lite"/>
    </source>
</evidence>
<dbReference type="EMBL" id="AP024256">
    <property type="protein sequence ID" value="BCP02510.1"/>
    <property type="molecule type" value="Genomic_DNA"/>
</dbReference>
<reference evidence="3 4" key="1">
    <citation type="submission" date="2020-12" db="EMBL/GenBank/DDBJ databases">
        <title>Genome sequence of clinical Mycobacterium intracellulare strains.</title>
        <authorList>
            <person name="Tateishi Y."/>
            <person name="Matsumoto S."/>
            <person name="Fukushima Y."/>
            <person name="Nakajima C."/>
            <person name="Suzuki Y."/>
        </authorList>
    </citation>
    <scope>NUCLEOTIDE SEQUENCE [LARGE SCALE GENOMIC DNA]</scope>
    <source>
        <strain evidence="3 4">M018</strain>
        <plasmid evidence="3 4">pM018</plasmid>
    </source>
</reference>
<dbReference type="AlphaFoldDB" id="A0A7R7MZQ6"/>
<evidence type="ECO:0000313" key="4">
    <source>
        <dbReference type="Proteomes" id="UP000595205"/>
    </source>
</evidence>
<evidence type="ECO:0000313" key="3">
    <source>
        <dbReference type="EMBL" id="BCP02510.1"/>
    </source>
</evidence>
<dbReference type="InterPro" id="IPR023346">
    <property type="entry name" value="Lysozyme-like_dom_sf"/>
</dbReference>
<dbReference type="InterPro" id="IPR052354">
    <property type="entry name" value="Cell_Wall_Dynamics_Protein"/>
</dbReference>
<dbReference type="Gene3D" id="1.10.530.10">
    <property type="match status" value="1"/>
</dbReference>
<dbReference type="InterPro" id="IPR039564">
    <property type="entry name" value="Peptidase_C39-like"/>
</dbReference>
<dbReference type="PANTHER" id="PTHR34408">
    <property type="entry name" value="FAMILY PROTEIN, PUTATIVE-RELATED"/>
    <property type="match status" value="1"/>
</dbReference>
<proteinExistence type="predicted"/>
<organism evidence="3 4">
    <name type="scientific">Mycobacterium intracellulare</name>
    <dbReference type="NCBI Taxonomy" id="1767"/>
    <lineage>
        <taxon>Bacteria</taxon>
        <taxon>Bacillati</taxon>
        <taxon>Actinomycetota</taxon>
        <taxon>Actinomycetes</taxon>
        <taxon>Mycobacteriales</taxon>
        <taxon>Mycobacteriaceae</taxon>
        <taxon>Mycobacterium</taxon>
        <taxon>Mycobacterium avium complex (MAC)</taxon>
    </lineage>
</organism>
<keyword evidence="3" id="KW-0614">Plasmid</keyword>
<dbReference type="SUPFAM" id="SSF53955">
    <property type="entry name" value="Lysozyme-like"/>
    <property type="match status" value="1"/>
</dbReference>
<dbReference type="Pfam" id="PF13529">
    <property type="entry name" value="Peptidase_C39_2"/>
    <property type="match status" value="1"/>
</dbReference>
<geneLocation type="plasmid" evidence="3 4">
    <name>pM018</name>
</geneLocation>
<name>A0A7R7MZQ6_MYCIT</name>
<accession>A0A7R7MZQ6</accession>
<gene>
    <name evidence="3" type="ORF">MINTM018_52790</name>
</gene>
<sequence>MTEHVLQYDHTVSPQEKSWDCGPASTQVVLNGRGVIVSEDELIPQEGTTENGTNDVDNIVPVLNKYLPEAGYQSVHMPNDPPTQAEKNALWNHIVESINSKHGVVANIVAPPSNYPKGVKGSVSPSYAGGTVYHYIPLMGYDDDPSLRAVWVADPGFQPFGYWVSFDQLATLIPPKGYAYSTAVVEETSPPAEDPAPPVVQQPEPPAPGAESVLAAASGLSLDRATELLPAASAGLSAAECTNVNRIAMFLAQCGEESAGFSTTEEFASGAEYEGRADLGNTVPGDGVRFKGRTWIQITGRHNYGLFSQWAFSKGLVPTSSYFVDNPTELADEKWAGVGAAWYWTVARPQINSLCDNGDILGVTRAINGGTNGLDERTRRWNLALAQGDALLQLLNQEEEGPFMALTADEQAELLDLVRQISGFRRESRSPLRWPHQGEVDTCAGFAWNADAFGHVMQTEKLAVEYGDTQAITNLYAVTQTDEPGRDADKALAQKILEKCDPIALNRANTQILAWLNAEKANA</sequence>
<feature type="region of interest" description="Disordered" evidence="1">
    <location>
        <begin position="185"/>
        <end position="212"/>
    </location>
</feature>
<dbReference type="RefSeq" id="WP_202349112.1">
    <property type="nucleotide sequence ID" value="NZ_AP024256.1"/>
</dbReference>
<evidence type="ECO:0000259" key="2">
    <source>
        <dbReference type="Pfam" id="PF13529"/>
    </source>
</evidence>
<dbReference type="Proteomes" id="UP000595205">
    <property type="component" value="Plasmid pM018"/>
</dbReference>
<feature type="compositionally biased region" description="Pro residues" evidence="1">
    <location>
        <begin position="192"/>
        <end position="208"/>
    </location>
</feature>
<protein>
    <recommendedName>
        <fullName evidence="2">Peptidase C39-like domain-containing protein</fullName>
    </recommendedName>
</protein>
<feature type="domain" description="Peptidase C39-like" evidence="2">
    <location>
        <begin position="15"/>
        <end position="155"/>
    </location>
</feature>